<keyword evidence="5" id="KW-0812">Transmembrane</keyword>
<dbReference type="PRINTS" id="PR01415">
    <property type="entry name" value="ANKYRIN"/>
</dbReference>
<name>A0A7S0T7Q9_9CHLO</name>
<feature type="repeat" description="ANK" evidence="3">
    <location>
        <begin position="122"/>
        <end position="154"/>
    </location>
</feature>
<dbReference type="InterPro" id="IPR036770">
    <property type="entry name" value="Ankyrin_rpt-contain_sf"/>
</dbReference>
<gene>
    <name evidence="6" type="ORF">OMED0936_LOCUS851</name>
</gene>
<dbReference type="PROSITE" id="PS50088">
    <property type="entry name" value="ANK_REPEAT"/>
    <property type="match status" value="2"/>
</dbReference>
<evidence type="ECO:0000313" key="6">
    <source>
        <dbReference type="EMBL" id="CAD8727941.1"/>
    </source>
</evidence>
<proteinExistence type="predicted"/>
<dbReference type="PANTHER" id="PTHR24171:SF8">
    <property type="entry name" value="BRCA1-ASSOCIATED RING DOMAIN PROTEIN 1"/>
    <property type="match status" value="1"/>
</dbReference>
<evidence type="ECO:0000256" key="3">
    <source>
        <dbReference type="PROSITE-ProRule" id="PRU00023"/>
    </source>
</evidence>
<organism evidence="6">
    <name type="scientific">Ostreococcus mediterraneus</name>
    <dbReference type="NCBI Taxonomy" id="1486918"/>
    <lineage>
        <taxon>Eukaryota</taxon>
        <taxon>Viridiplantae</taxon>
        <taxon>Chlorophyta</taxon>
        <taxon>Mamiellophyceae</taxon>
        <taxon>Mamiellales</taxon>
        <taxon>Bathycoccaceae</taxon>
        <taxon>Ostreococcus</taxon>
    </lineage>
</organism>
<feature type="region of interest" description="Disordered" evidence="4">
    <location>
        <begin position="301"/>
        <end position="325"/>
    </location>
</feature>
<dbReference type="GO" id="GO:0004842">
    <property type="term" value="F:ubiquitin-protein transferase activity"/>
    <property type="evidence" value="ECO:0007669"/>
    <property type="project" value="TreeGrafter"/>
</dbReference>
<evidence type="ECO:0000256" key="1">
    <source>
        <dbReference type="ARBA" id="ARBA00022737"/>
    </source>
</evidence>
<dbReference type="InterPro" id="IPR002110">
    <property type="entry name" value="Ankyrin_rpt"/>
</dbReference>
<dbReference type="EMBL" id="HBFF01001043">
    <property type="protein sequence ID" value="CAD8727941.1"/>
    <property type="molecule type" value="Transcribed_RNA"/>
</dbReference>
<keyword evidence="1" id="KW-0677">Repeat</keyword>
<dbReference type="PANTHER" id="PTHR24171">
    <property type="entry name" value="ANKYRIN REPEAT DOMAIN-CONTAINING PROTEIN 39-RELATED"/>
    <property type="match status" value="1"/>
</dbReference>
<dbReference type="Pfam" id="PF00023">
    <property type="entry name" value="Ank"/>
    <property type="match status" value="1"/>
</dbReference>
<keyword evidence="5" id="KW-0472">Membrane</keyword>
<dbReference type="SUPFAM" id="SSF48403">
    <property type="entry name" value="Ankyrin repeat"/>
    <property type="match status" value="1"/>
</dbReference>
<evidence type="ECO:0000256" key="5">
    <source>
        <dbReference type="SAM" id="Phobius"/>
    </source>
</evidence>
<reference evidence="6" key="1">
    <citation type="submission" date="2021-01" db="EMBL/GenBank/DDBJ databases">
        <authorList>
            <person name="Corre E."/>
            <person name="Pelletier E."/>
            <person name="Niang G."/>
            <person name="Scheremetjew M."/>
            <person name="Finn R."/>
            <person name="Kale V."/>
            <person name="Holt S."/>
            <person name="Cochrane G."/>
            <person name="Meng A."/>
            <person name="Brown T."/>
            <person name="Cohen L."/>
        </authorList>
    </citation>
    <scope>NUCLEOTIDE SEQUENCE</scope>
    <source>
        <strain evidence="6">Clade-D-RCC2573</strain>
    </source>
</reference>
<dbReference type="SMART" id="SM00248">
    <property type="entry name" value="ANK"/>
    <property type="match status" value="6"/>
</dbReference>
<accession>A0A7S0T7Q9</accession>
<evidence type="ECO:0000256" key="4">
    <source>
        <dbReference type="SAM" id="MobiDB-lite"/>
    </source>
</evidence>
<keyword evidence="5" id="KW-1133">Transmembrane helix</keyword>
<sequence length="545" mass="58838">MLASVAPSSTGALPDPKATKRALDQLFDSARSGSLTGIDDALAYGIAADVRDVNGFCALHHAAAAGHADVVEALVRRRGCDVDAEDSSGRTALHHAAANARDACVERLITACEAWVDASDGRDETPLLMACRQGEASTAKILLSRGADATVRNIDGNDAFIEALCVRGDLDIARALVAAGVNPKRSRARCGSKEGNATRSALIVACGFGVVDAVRFLVDECDFHASGADCGEMDYMTPLMTAALMSHVKVIEYLLLSGGAATAHLTSDDGKTAADMFPTTHARHDVKRKLADAAAKAAAKVNPRSVVPTPKSELPKSWMSSGESGKTALDPLEIRMRSWLDAGVDKFEGVPKSVRDMLDSYRQLTKEAELRDFLLGMIEDEVFQEDMAEPDIRQAVDEVVANFHNVMKYNANARVMRVLNKFRHVQRFCKDRGEKITFDDILVGSEKEAQRHRERVAELKAAAGIAWDDALVALKLFMTGDDIKTVAAANLGTPSTWFRIQNMLTGIVENLAVQGLASILFVVVLSMFWRLGGFERLSDVSRFAT</sequence>
<dbReference type="GO" id="GO:0085020">
    <property type="term" value="P:protein K6-linked ubiquitination"/>
    <property type="evidence" value="ECO:0007669"/>
    <property type="project" value="TreeGrafter"/>
</dbReference>
<protein>
    <submittedName>
        <fullName evidence="6">Uncharacterized protein</fullName>
    </submittedName>
</protein>
<keyword evidence="2 3" id="KW-0040">ANK repeat</keyword>
<dbReference type="Gene3D" id="1.25.40.20">
    <property type="entry name" value="Ankyrin repeat-containing domain"/>
    <property type="match status" value="2"/>
</dbReference>
<feature type="transmembrane region" description="Helical" evidence="5">
    <location>
        <begin position="511"/>
        <end position="532"/>
    </location>
</feature>
<dbReference type="AlphaFoldDB" id="A0A7S0T7Q9"/>
<dbReference type="PROSITE" id="PS50297">
    <property type="entry name" value="ANK_REP_REGION"/>
    <property type="match status" value="2"/>
</dbReference>
<feature type="repeat" description="ANK" evidence="3">
    <location>
        <begin position="54"/>
        <end position="87"/>
    </location>
</feature>
<evidence type="ECO:0000256" key="2">
    <source>
        <dbReference type="ARBA" id="ARBA00023043"/>
    </source>
</evidence>
<dbReference type="Pfam" id="PF12796">
    <property type="entry name" value="Ank_2"/>
    <property type="match status" value="2"/>
</dbReference>